<keyword evidence="10 12" id="KW-0238">DNA-binding</keyword>
<protein>
    <recommendedName>
        <fullName evidence="12 13">DNA primase</fullName>
        <ecNumber evidence="12">2.7.7.101</ecNumber>
    </recommendedName>
</protein>
<dbReference type="Proteomes" id="UP001143307">
    <property type="component" value="Unassembled WGS sequence"/>
</dbReference>
<dbReference type="InterPro" id="IPR030846">
    <property type="entry name" value="DnaG_bac"/>
</dbReference>
<evidence type="ECO:0000313" key="16">
    <source>
        <dbReference type="EMBL" id="MCX2975592.1"/>
    </source>
</evidence>
<dbReference type="InterPro" id="IPR016136">
    <property type="entry name" value="DNA_helicase_N/primase_C"/>
</dbReference>
<dbReference type="Pfam" id="PF08275">
    <property type="entry name" value="DNAG_N"/>
    <property type="match status" value="1"/>
</dbReference>
<evidence type="ECO:0000256" key="3">
    <source>
        <dbReference type="ARBA" id="ARBA00022679"/>
    </source>
</evidence>
<keyword evidence="17" id="KW-1185">Reference proteome</keyword>
<evidence type="ECO:0000256" key="11">
    <source>
        <dbReference type="ARBA" id="ARBA00023163"/>
    </source>
</evidence>
<dbReference type="InterPro" id="IPR006295">
    <property type="entry name" value="DNA_primase_DnaG"/>
</dbReference>
<dbReference type="PANTHER" id="PTHR30313:SF2">
    <property type="entry name" value="DNA PRIMASE"/>
    <property type="match status" value="1"/>
</dbReference>
<dbReference type="SUPFAM" id="SSF117023">
    <property type="entry name" value="DNA primase DnaG, C-terminal domain"/>
    <property type="match status" value="1"/>
</dbReference>
<keyword evidence="7 12" id="KW-0863">Zinc-finger</keyword>
<dbReference type="PIRSF" id="PIRSF002811">
    <property type="entry name" value="DnaG"/>
    <property type="match status" value="1"/>
</dbReference>
<feature type="domain" description="Toprim" evidence="15">
    <location>
        <begin position="262"/>
        <end position="344"/>
    </location>
</feature>
<name>A0ABT3T025_9GAMM</name>
<comment type="similarity">
    <text evidence="12 13">Belongs to the DnaG primase family.</text>
</comment>
<evidence type="ECO:0000256" key="13">
    <source>
        <dbReference type="PIRNR" id="PIRNR002811"/>
    </source>
</evidence>
<keyword evidence="6 12" id="KW-0479">Metal-binding</keyword>
<evidence type="ECO:0000259" key="15">
    <source>
        <dbReference type="PROSITE" id="PS50880"/>
    </source>
</evidence>
<dbReference type="PROSITE" id="PS50880">
    <property type="entry name" value="TOPRIM"/>
    <property type="match status" value="1"/>
</dbReference>
<dbReference type="SMART" id="SM00400">
    <property type="entry name" value="ZnF_CHCC"/>
    <property type="match status" value="1"/>
</dbReference>
<keyword evidence="11 12" id="KW-0804">Transcription</keyword>
<comment type="catalytic activity">
    <reaction evidence="12">
        <text>ssDNA + n NTP = ssDNA/pppN(pN)n-1 hybrid + (n-1) diphosphate.</text>
        <dbReference type="EC" id="2.7.7.101"/>
    </reaction>
</comment>
<keyword evidence="2 12" id="KW-0639">Primosome</keyword>
<gene>
    <name evidence="12" type="primary">dnaG</name>
    <name evidence="16" type="ORF">EYC87_18580</name>
</gene>
<comment type="domain">
    <text evidence="12">Contains an N-terminal zinc-binding domain, a central core domain that contains the primase activity, and a C-terminal DnaB-binding domain.</text>
</comment>
<dbReference type="SUPFAM" id="SSF57783">
    <property type="entry name" value="Zinc beta-ribbon"/>
    <property type="match status" value="1"/>
</dbReference>
<dbReference type="PANTHER" id="PTHR30313">
    <property type="entry name" value="DNA PRIMASE"/>
    <property type="match status" value="1"/>
</dbReference>
<comment type="subunit">
    <text evidence="12">Monomer. Interacts with DnaB.</text>
</comment>
<dbReference type="Pfam" id="PF10410">
    <property type="entry name" value="DnaB_bind"/>
    <property type="match status" value="1"/>
</dbReference>
<dbReference type="RefSeq" id="WP_279254223.1">
    <property type="nucleotide sequence ID" value="NZ_SHNP01000009.1"/>
</dbReference>
<dbReference type="HAMAP" id="MF_00974">
    <property type="entry name" value="DNA_primase_DnaG"/>
    <property type="match status" value="1"/>
</dbReference>
<evidence type="ECO:0000313" key="17">
    <source>
        <dbReference type="Proteomes" id="UP001143307"/>
    </source>
</evidence>
<dbReference type="SUPFAM" id="SSF56731">
    <property type="entry name" value="DNA primase core"/>
    <property type="match status" value="1"/>
</dbReference>
<evidence type="ECO:0000256" key="10">
    <source>
        <dbReference type="ARBA" id="ARBA00023125"/>
    </source>
</evidence>
<dbReference type="InterPro" id="IPR050219">
    <property type="entry name" value="DnaG_primase"/>
</dbReference>
<dbReference type="Pfam" id="PF01807">
    <property type="entry name" value="Zn_ribbon_DnaG"/>
    <property type="match status" value="1"/>
</dbReference>
<evidence type="ECO:0000256" key="9">
    <source>
        <dbReference type="ARBA" id="ARBA00022842"/>
    </source>
</evidence>
<keyword evidence="4 12" id="KW-0548">Nucleotidyltransferase</keyword>
<comment type="caution">
    <text evidence="16">The sequence shown here is derived from an EMBL/GenBank/DDBJ whole genome shotgun (WGS) entry which is preliminary data.</text>
</comment>
<accession>A0ABT3T025</accession>
<keyword evidence="1 12" id="KW-0240">DNA-directed RNA polymerase</keyword>
<evidence type="ECO:0000256" key="6">
    <source>
        <dbReference type="ARBA" id="ARBA00022723"/>
    </source>
</evidence>
<dbReference type="InterPro" id="IPR002694">
    <property type="entry name" value="Znf_CHC2"/>
</dbReference>
<reference evidence="16" key="1">
    <citation type="submission" date="2019-02" db="EMBL/GenBank/DDBJ databases">
        <authorList>
            <person name="Li S.-H."/>
        </authorList>
    </citation>
    <scope>NUCLEOTIDE SEQUENCE</scope>
    <source>
        <strain evidence="16">IMCC8485</strain>
    </source>
</reference>
<dbReference type="SMART" id="SM00766">
    <property type="entry name" value="DnaG_DnaB_bind"/>
    <property type="match status" value="1"/>
</dbReference>
<dbReference type="EMBL" id="SHNP01000009">
    <property type="protein sequence ID" value="MCX2975592.1"/>
    <property type="molecule type" value="Genomic_DNA"/>
</dbReference>
<proteinExistence type="inferred from homology"/>
<evidence type="ECO:0000256" key="1">
    <source>
        <dbReference type="ARBA" id="ARBA00022478"/>
    </source>
</evidence>
<keyword evidence="9" id="KW-0460">Magnesium</keyword>
<dbReference type="Gene3D" id="1.10.860.10">
    <property type="entry name" value="DNAb Helicase, Chain A"/>
    <property type="match status" value="1"/>
</dbReference>
<sequence>MAGRIPQTFIDDLLDRVDIVDVVDRRVKLRKTGKNYSARCPFHEEKTPSFSVSPDKQFYYCFGCGAGGNALGFVMDYENIEFPQAIETLANSVGMEVQREANSGGPAQAKREETNKSLYTLMEQVANFYKQQLRQHPERSNAVKYLKERGLTGQIAKQFGMGFAPPGWDNLLTALGETEDKKALLMKAGMLVENDKGRIYDRFRDRVVFPIRDQRGRVIAFGGRVLGDDKPKYLNSPETDIFQKGRELYGFYEALQANRKLERLLVVEGYMDVIALAQHGITIATATLGTATSNAHLERIYRRCPEVIFCFDGDEAGRKAAFRALEAALPCMEDGRQARFLFLPEGEDPDTVVRSGGAEKFEELLAGATPLDTFLFDSMAEGLDTGNLDGRARLSKLALPHIRLMPEGVFKQLMFQALAERTGLELESLMRLEVPPPQPSAPASYSGRSSDPGYHPGRDQSGGAEQHRYQDGAPSLGDEQYPELDIDDDKAGPRQRAPNSQQQAGYSNLAQSAIALILHQPEIARQVKAGGLTELSGDNVALLAELIDLVQRRPESNTGMLLGHWYGTPEGELLNQLAGQERLIPTAGIERQFNDIIYNLAHHLPQQSKLAQQVDKLKLTNYAEVSELEKQRLRELLQEKLQRDAERNRRDH</sequence>
<dbReference type="Gene3D" id="1.20.50.20">
    <property type="entry name" value="DnaG, RNA polymerase domain, helical bundle"/>
    <property type="match status" value="1"/>
</dbReference>
<dbReference type="InterPro" id="IPR013264">
    <property type="entry name" value="DNAG_N"/>
</dbReference>
<dbReference type="Pfam" id="PF08278">
    <property type="entry name" value="DnaG_DnaB_bind"/>
    <property type="match status" value="1"/>
</dbReference>
<dbReference type="InterPro" id="IPR037068">
    <property type="entry name" value="DNA_primase_core_N_sf"/>
</dbReference>
<dbReference type="CDD" id="cd03364">
    <property type="entry name" value="TOPRIM_DnaG_primases"/>
    <property type="match status" value="1"/>
</dbReference>
<keyword evidence="3 12" id="KW-0808">Transferase</keyword>
<feature type="zinc finger region" description="CHC2-type" evidence="12">
    <location>
        <begin position="40"/>
        <end position="64"/>
    </location>
</feature>
<dbReference type="Gene3D" id="3.90.580.10">
    <property type="entry name" value="Zinc finger, CHC2-type domain"/>
    <property type="match status" value="1"/>
</dbReference>
<evidence type="ECO:0000256" key="5">
    <source>
        <dbReference type="ARBA" id="ARBA00022705"/>
    </source>
</evidence>
<evidence type="ECO:0000256" key="2">
    <source>
        <dbReference type="ARBA" id="ARBA00022515"/>
    </source>
</evidence>
<keyword evidence="8 12" id="KW-0862">Zinc</keyword>
<evidence type="ECO:0000256" key="4">
    <source>
        <dbReference type="ARBA" id="ARBA00022695"/>
    </source>
</evidence>
<dbReference type="SMART" id="SM00493">
    <property type="entry name" value="TOPRIM"/>
    <property type="match status" value="1"/>
</dbReference>
<evidence type="ECO:0000256" key="8">
    <source>
        <dbReference type="ARBA" id="ARBA00022833"/>
    </source>
</evidence>
<organism evidence="16 17">
    <name type="scientific">Candidatus Seongchinamella marina</name>
    <dbReference type="NCBI Taxonomy" id="2518990"/>
    <lineage>
        <taxon>Bacteria</taxon>
        <taxon>Pseudomonadati</taxon>
        <taxon>Pseudomonadota</taxon>
        <taxon>Gammaproteobacteria</taxon>
        <taxon>Cellvibrionales</taxon>
        <taxon>Halieaceae</taxon>
        <taxon>Seongchinamella</taxon>
    </lineage>
</organism>
<dbReference type="InterPro" id="IPR013173">
    <property type="entry name" value="DNA_primase_DnaG_DnaB-bd_dom"/>
</dbReference>
<keyword evidence="5 12" id="KW-0235">DNA replication</keyword>
<dbReference type="Gene3D" id="3.90.980.10">
    <property type="entry name" value="DNA primase, catalytic core, N-terminal domain"/>
    <property type="match status" value="1"/>
</dbReference>
<dbReference type="InterPro" id="IPR034151">
    <property type="entry name" value="TOPRIM_DnaG_bac"/>
</dbReference>
<feature type="region of interest" description="Disordered" evidence="14">
    <location>
        <begin position="433"/>
        <end position="504"/>
    </location>
</feature>
<dbReference type="Gene3D" id="3.40.1360.10">
    <property type="match status" value="1"/>
</dbReference>
<dbReference type="EC" id="2.7.7.101" evidence="12"/>
<comment type="cofactor">
    <cofactor evidence="12 13">
        <name>Zn(2+)</name>
        <dbReference type="ChEBI" id="CHEBI:29105"/>
    </cofactor>
    <text evidence="12 13">Binds 1 zinc ion per monomer.</text>
</comment>
<comment type="function">
    <text evidence="12 13">RNA polymerase that catalyzes the synthesis of short RNA molecules used as primers for DNA polymerase during DNA replication.</text>
</comment>
<dbReference type="InterPro" id="IPR036977">
    <property type="entry name" value="DNA_primase_Znf_CHC2"/>
</dbReference>
<evidence type="ECO:0000256" key="12">
    <source>
        <dbReference type="HAMAP-Rule" id="MF_00974"/>
    </source>
</evidence>
<dbReference type="InterPro" id="IPR006171">
    <property type="entry name" value="TOPRIM_dom"/>
</dbReference>
<dbReference type="Pfam" id="PF13155">
    <property type="entry name" value="Toprim_2"/>
    <property type="match status" value="1"/>
</dbReference>
<evidence type="ECO:0000256" key="7">
    <source>
        <dbReference type="ARBA" id="ARBA00022771"/>
    </source>
</evidence>
<dbReference type="InterPro" id="IPR019475">
    <property type="entry name" value="DNA_primase_DnaB-bd"/>
</dbReference>
<dbReference type="NCBIfam" id="TIGR01391">
    <property type="entry name" value="dnaG"/>
    <property type="match status" value="1"/>
</dbReference>
<evidence type="ECO:0000256" key="14">
    <source>
        <dbReference type="SAM" id="MobiDB-lite"/>
    </source>
</evidence>